<accession>A0ABR8Y9E6</accession>
<organism evidence="1 2">
    <name type="scientific">Phocaeicola intestinalis</name>
    <dbReference type="NCBI Taxonomy" id="2762212"/>
    <lineage>
        <taxon>Bacteria</taxon>
        <taxon>Pseudomonadati</taxon>
        <taxon>Bacteroidota</taxon>
        <taxon>Bacteroidia</taxon>
        <taxon>Bacteroidales</taxon>
        <taxon>Bacteroidaceae</taxon>
        <taxon>Phocaeicola</taxon>
    </lineage>
</organism>
<gene>
    <name evidence="1" type="ORF">H9625_10130</name>
</gene>
<name>A0ABR8Y9E6_9BACT</name>
<dbReference type="RefSeq" id="WP_191764201.1">
    <property type="nucleotide sequence ID" value="NZ_JACSPP010000029.1"/>
</dbReference>
<comment type="caution">
    <text evidence="1">The sequence shown here is derived from an EMBL/GenBank/DDBJ whole genome shotgun (WGS) entry which is preliminary data.</text>
</comment>
<protein>
    <submittedName>
        <fullName evidence="1">Uncharacterized protein</fullName>
    </submittedName>
</protein>
<dbReference type="Proteomes" id="UP000620874">
    <property type="component" value="Unassembled WGS sequence"/>
</dbReference>
<dbReference type="EMBL" id="JACSPP010000029">
    <property type="protein sequence ID" value="MBD8040782.1"/>
    <property type="molecule type" value="Genomic_DNA"/>
</dbReference>
<keyword evidence="2" id="KW-1185">Reference proteome</keyword>
<proteinExistence type="predicted"/>
<reference evidence="1 2" key="1">
    <citation type="submission" date="2020-08" db="EMBL/GenBank/DDBJ databases">
        <title>A Genomic Blueprint of the Chicken Gut Microbiome.</title>
        <authorList>
            <person name="Gilroy R."/>
            <person name="Ravi A."/>
            <person name="Getino M."/>
            <person name="Pursley I."/>
            <person name="Horton D.L."/>
            <person name="Alikhan N.-F."/>
            <person name="Baker D."/>
            <person name="Gharbi K."/>
            <person name="Hall N."/>
            <person name="Watson M."/>
            <person name="Adriaenssens E.M."/>
            <person name="Foster-Nyarko E."/>
            <person name="Jarju S."/>
            <person name="Secka A."/>
            <person name="Antonio M."/>
            <person name="Oren A."/>
            <person name="Chaudhuri R."/>
            <person name="La Ragione R.M."/>
            <person name="Hildebrand F."/>
            <person name="Pallen M.J."/>
        </authorList>
    </citation>
    <scope>NUCLEOTIDE SEQUENCE [LARGE SCALE GENOMIC DNA]</scope>
    <source>
        <strain evidence="1 2">Sa1CVN1</strain>
    </source>
</reference>
<evidence type="ECO:0000313" key="2">
    <source>
        <dbReference type="Proteomes" id="UP000620874"/>
    </source>
</evidence>
<evidence type="ECO:0000313" key="1">
    <source>
        <dbReference type="EMBL" id="MBD8040782.1"/>
    </source>
</evidence>
<sequence length="99" mass="11384">MANSYEQIIKDINEHLQKSGRSYYSDFYIGISSDARNRLFKEHHVKENSWWIYRVADSSVVAREVEQYYLKLGMRGNTGGGDASANMVYCYAVTPTTTE</sequence>